<gene>
    <name evidence="2" type="ORF">ACFFJK_22725</name>
</gene>
<name>A0ABV6FMC8_9BURK</name>
<feature type="transmembrane region" description="Helical" evidence="1">
    <location>
        <begin position="73"/>
        <end position="91"/>
    </location>
</feature>
<evidence type="ECO:0000313" key="2">
    <source>
        <dbReference type="EMBL" id="MFC0254698.1"/>
    </source>
</evidence>
<keyword evidence="1" id="KW-0812">Transmembrane</keyword>
<organism evidence="2 3">
    <name type="scientific">Massilia consociata</name>
    <dbReference type="NCBI Taxonomy" id="760117"/>
    <lineage>
        <taxon>Bacteria</taxon>
        <taxon>Pseudomonadati</taxon>
        <taxon>Pseudomonadota</taxon>
        <taxon>Betaproteobacteria</taxon>
        <taxon>Burkholderiales</taxon>
        <taxon>Oxalobacteraceae</taxon>
        <taxon>Telluria group</taxon>
        <taxon>Massilia</taxon>
    </lineage>
</organism>
<dbReference type="EMBL" id="JBHLWP010000044">
    <property type="protein sequence ID" value="MFC0254698.1"/>
    <property type="molecule type" value="Genomic_DNA"/>
</dbReference>
<dbReference type="RefSeq" id="WP_379681942.1">
    <property type="nucleotide sequence ID" value="NZ_JBHLWP010000044.1"/>
</dbReference>
<keyword evidence="3" id="KW-1185">Reference proteome</keyword>
<reference evidence="2 3" key="1">
    <citation type="submission" date="2024-09" db="EMBL/GenBank/DDBJ databases">
        <authorList>
            <person name="Sun Q."/>
            <person name="Mori K."/>
        </authorList>
    </citation>
    <scope>NUCLEOTIDE SEQUENCE [LARGE SCALE GENOMIC DNA]</scope>
    <source>
        <strain evidence="2 3">CCM 7792</strain>
    </source>
</reference>
<proteinExistence type="predicted"/>
<comment type="caution">
    <text evidence="2">The sequence shown here is derived from an EMBL/GenBank/DDBJ whole genome shotgun (WGS) entry which is preliminary data.</text>
</comment>
<keyword evidence="1" id="KW-1133">Transmembrane helix</keyword>
<evidence type="ECO:0000313" key="3">
    <source>
        <dbReference type="Proteomes" id="UP001589773"/>
    </source>
</evidence>
<accession>A0ABV6FMC8</accession>
<sequence length="530" mass="57989">MSTKPHTVQSTRLSESISALETRLLELQNKYDQRHADLKLAEAVCLKNLEEAANKQTTNAVDRIVKLFEFARNLLVTLIVVATVLGVGGYFQIQTFVKDFVAGQVKSWLNIAEPASPLHGPISHLTTRMAVNALIMDRARYGTRAGFHGNIKISSMWIDKMLADLTSASTSDGDFAELALALSSEAPLIGGGEHRVLIMDTIRKILLDPKAPAHRKAVLLRTFAFDPSLTEVAVDLFVNGKDLDTQAAAFRYLRRSITSERLAELARPILRSTPSNPNEDFLYLQQQAAETLADANLNDPDLAKFLATKKQEDHQVERALIGLAALDKISTKSAISMDQVSDAEKAKRISFAAPLLAAAINTGVSVTWSETAARTPVIALQNTDRARRRLYQIATPRALLAPGLGNALFNRLGGNTSGLVKLVAAVSGVPDFREEFGKPYRVELLLGPGDKLVTTTNEVLSQNRLGNPLYLESGSNDGTAVLIRWRDIDGLYKTAYLGQAVLAMPTIRIVPSSSASDRYLDNYAYNSRYD</sequence>
<keyword evidence="1" id="KW-0472">Membrane</keyword>
<protein>
    <recommendedName>
        <fullName evidence="4">HEAT repeat domain-containing protein</fullName>
    </recommendedName>
</protein>
<evidence type="ECO:0000256" key="1">
    <source>
        <dbReference type="SAM" id="Phobius"/>
    </source>
</evidence>
<dbReference type="Proteomes" id="UP001589773">
    <property type="component" value="Unassembled WGS sequence"/>
</dbReference>
<evidence type="ECO:0008006" key="4">
    <source>
        <dbReference type="Google" id="ProtNLM"/>
    </source>
</evidence>